<accession>A0A0V0R277</accession>
<dbReference type="OMA" id="KGWISND"/>
<reference evidence="3 4" key="1">
    <citation type="journal article" date="2015" name="Sci. Rep.">
        <title>Genome of the facultative scuticociliatosis pathogen Pseudocohnilembus persalinus provides insight into its virulence through horizontal gene transfer.</title>
        <authorList>
            <person name="Xiong J."/>
            <person name="Wang G."/>
            <person name="Cheng J."/>
            <person name="Tian M."/>
            <person name="Pan X."/>
            <person name="Warren A."/>
            <person name="Jiang C."/>
            <person name="Yuan D."/>
            <person name="Miao W."/>
        </authorList>
    </citation>
    <scope>NUCLEOTIDE SEQUENCE [LARGE SCALE GENOMIC DNA]</scope>
    <source>
        <strain evidence="3">36N120E</strain>
    </source>
</reference>
<feature type="region of interest" description="Disordered" evidence="2">
    <location>
        <begin position="669"/>
        <end position="692"/>
    </location>
</feature>
<dbReference type="OrthoDB" id="10677740at2759"/>
<protein>
    <submittedName>
        <fullName evidence="3">Uncharacterized protein</fullName>
    </submittedName>
</protein>
<feature type="coiled-coil region" evidence="1">
    <location>
        <begin position="800"/>
        <end position="827"/>
    </location>
</feature>
<evidence type="ECO:0000313" key="4">
    <source>
        <dbReference type="Proteomes" id="UP000054937"/>
    </source>
</evidence>
<evidence type="ECO:0000313" key="3">
    <source>
        <dbReference type="EMBL" id="KRX08614.1"/>
    </source>
</evidence>
<keyword evidence="4" id="KW-1185">Reference proteome</keyword>
<feature type="compositionally biased region" description="Low complexity" evidence="2">
    <location>
        <begin position="508"/>
        <end position="517"/>
    </location>
</feature>
<dbReference type="InParanoid" id="A0A0V0R277"/>
<feature type="region of interest" description="Disordered" evidence="2">
    <location>
        <begin position="497"/>
        <end position="517"/>
    </location>
</feature>
<dbReference type="AlphaFoldDB" id="A0A0V0R277"/>
<comment type="caution">
    <text evidence="3">The sequence shown here is derived from an EMBL/GenBank/DDBJ whole genome shotgun (WGS) entry which is preliminary data.</text>
</comment>
<sequence>MEILQLEKQYSQVTDIQSVMQLKQEVGFINKGLLSKLPEELKAFFISQLKLISQIMTLYINKYQSKELTWDKYALSLKQALQKQQNFLQEVTAKKNQAYQTRIQKRVENITKEIQFLQKEQVQGFAKVIEMAKQIIRSDPSKYSSSQSNMIDVIDKLLVTDKVTKLATRYKQYYNLAVYFRNNMPDKQSARISTIMQYLAKFKESVTELKKNPNFSIGQLLIEEAKEITVQEFHQMTQKQYLDRIKMYNQKFKDCMKKEMEFKKLTINAKKQGMINPSQQSMDRITKYNQDRSYLQEFPKNPYTFFPEIQYDKDEIRELILQNNDVEPFQLKIKFFRLVGAKSDKYQIHWNIKLNNDVISQKTDFTDSTCVFNYEHVLTTGNKKKPCYGLHENSIQIQLFSKGFFSNSSIGQATLPLTGIKDNCSYEGQLEIKHKSHTYKLEYGLYQREAEFPKKIPVESIKILRTFPPFDLNEGVKEYVQKHLQEIDPALIQQEQAQREKLKQENPQQYQQQQAQQQAQQQQTSTNYKLVYIWHTEKDEEFQNLKKNLNNLPQGLTQEDVINADDPVKNRSFQFIEAYIPIIEDFLQNNADRKEKKITRQLNDELLKQQIILPREIQEGDIDLEEYVEILNGIIKRDKLMAQFFQQINCTQRYQFVMARSHIVQQELAQSGQAQQQEDEQENNNQQQNINEDENIQTEDETFKSQVNTVPQQQKQINNSQNLYPQKQELQILPHSENNEQVQKLKKLTQQDIPNQLNMKDVIFPETPSSNRSLEFLKKMEPILDQGYKFYTQQGNQEEKDILRKIADENDLEIEKLEEQAQEGELDPEKYVQMLKDIVKKDELLIQLYMQLGIEQYASFCAARKQIVEKELKDNGF</sequence>
<keyword evidence="1" id="KW-0175">Coiled coil</keyword>
<dbReference type="EMBL" id="LDAU01000061">
    <property type="protein sequence ID" value="KRX08614.1"/>
    <property type="molecule type" value="Genomic_DNA"/>
</dbReference>
<organism evidence="3 4">
    <name type="scientific">Pseudocohnilembus persalinus</name>
    <name type="common">Ciliate</name>
    <dbReference type="NCBI Taxonomy" id="266149"/>
    <lineage>
        <taxon>Eukaryota</taxon>
        <taxon>Sar</taxon>
        <taxon>Alveolata</taxon>
        <taxon>Ciliophora</taxon>
        <taxon>Intramacronucleata</taxon>
        <taxon>Oligohymenophorea</taxon>
        <taxon>Scuticociliatia</taxon>
        <taxon>Philasterida</taxon>
        <taxon>Pseudocohnilembidae</taxon>
        <taxon>Pseudocohnilembus</taxon>
    </lineage>
</organism>
<dbReference type="Proteomes" id="UP000054937">
    <property type="component" value="Unassembled WGS sequence"/>
</dbReference>
<gene>
    <name evidence="3" type="ORF">PPERSA_01867</name>
</gene>
<name>A0A0V0R277_PSEPJ</name>
<proteinExistence type="predicted"/>
<evidence type="ECO:0000256" key="1">
    <source>
        <dbReference type="SAM" id="Coils"/>
    </source>
</evidence>
<evidence type="ECO:0000256" key="2">
    <source>
        <dbReference type="SAM" id="MobiDB-lite"/>
    </source>
</evidence>